<dbReference type="EMBL" id="JAPFFL010000017">
    <property type="protein sequence ID" value="KAJ6674210.1"/>
    <property type="molecule type" value="Genomic_DNA"/>
</dbReference>
<evidence type="ECO:0000259" key="1">
    <source>
        <dbReference type="Pfam" id="PF02347"/>
    </source>
</evidence>
<reference evidence="2 3" key="1">
    <citation type="journal article" date="2023" name="Int. J. Mol. Sci.">
        <title>De Novo Assembly and Annotation of 11 Diverse Shrub Willow (Salix) Genomes Reveals Novel Gene Organization in Sex-Linked Regions.</title>
        <authorList>
            <person name="Hyden B."/>
            <person name="Feng K."/>
            <person name="Yates T.B."/>
            <person name="Jawdy S."/>
            <person name="Cereghino C."/>
            <person name="Smart L.B."/>
            <person name="Muchero W."/>
        </authorList>
    </citation>
    <scope>NUCLEOTIDE SEQUENCE [LARGE SCALE GENOMIC DNA]</scope>
    <source>
        <tissue evidence="2">Shoot tip</tissue>
    </source>
</reference>
<feature type="domain" description="Glycine cleavage system P-protein N-terminal" evidence="1">
    <location>
        <begin position="1"/>
        <end position="31"/>
    </location>
</feature>
<protein>
    <recommendedName>
        <fullName evidence="1">Glycine cleavage system P-protein N-terminal domain-containing protein</fullName>
    </recommendedName>
</protein>
<dbReference type="InterPro" id="IPR049315">
    <property type="entry name" value="GDC-P_N"/>
</dbReference>
<sequence>MITDLTGLPMSNASLPDEGAAAAEAMATYQKYGAELLAFFIMCFSFLQIHEQTAKTCHRVFISIPDCKLPQNLSSSFHLYPRLQTAKTCHRVFISIPDCKLPKLVIEFSSPSQTANCQNLSSSFHLHPRLQTATKLVIEFSSPSQTANCQNPDCKLPQNLSSSFHLHPRLQIAKLAVIELLLDFSSLQIAQVFIVFSFGQRTHLPYKSLSIPSSSLRNRPANPSALQIPQRPLFSLAKPSPISPLLPSTPQLLTVVKNHLFPKLQTRSSCSASPSTPLSPSQLCQPSIIVVLTDSATDRDWSSTSFKATRSEQHPTKVRSSCCQRLDFLLLFVAFVKLGGSICVLICL</sequence>
<keyword evidence="3" id="KW-1185">Reference proteome</keyword>
<evidence type="ECO:0000313" key="3">
    <source>
        <dbReference type="Proteomes" id="UP001151529"/>
    </source>
</evidence>
<gene>
    <name evidence="2" type="ORF">OIU85_013137</name>
</gene>
<name>A0A9Q0SEU0_SALVM</name>
<evidence type="ECO:0000313" key="2">
    <source>
        <dbReference type="EMBL" id="KAJ6674210.1"/>
    </source>
</evidence>
<comment type="caution">
    <text evidence="2">The sequence shown here is derived from an EMBL/GenBank/DDBJ whole genome shotgun (WGS) entry which is preliminary data.</text>
</comment>
<proteinExistence type="predicted"/>
<dbReference type="Pfam" id="PF02347">
    <property type="entry name" value="GDC-P"/>
    <property type="match status" value="1"/>
</dbReference>
<dbReference type="AlphaFoldDB" id="A0A9Q0SEU0"/>
<accession>A0A9Q0SEU0</accession>
<organism evidence="2 3">
    <name type="scientific">Salix viminalis</name>
    <name type="common">Common osier</name>
    <name type="synonym">Basket willow</name>
    <dbReference type="NCBI Taxonomy" id="40686"/>
    <lineage>
        <taxon>Eukaryota</taxon>
        <taxon>Viridiplantae</taxon>
        <taxon>Streptophyta</taxon>
        <taxon>Embryophyta</taxon>
        <taxon>Tracheophyta</taxon>
        <taxon>Spermatophyta</taxon>
        <taxon>Magnoliopsida</taxon>
        <taxon>eudicotyledons</taxon>
        <taxon>Gunneridae</taxon>
        <taxon>Pentapetalae</taxon>
        <taxon>rosids</taxon>
        <taxon>fabids</taxon>
        <taxon>Malpighiales</taxon>
        <taxon>Salicaceae</taxon>
        <taxon>Saliceae</taxon>
        <taxon>Salix</taxon>
    </lineage>
</organism>
<dbReference type="Proteomes" id="UP001151529">
    <property type="component" value="Chromosome 18"/>
</dbReference>